<keyword evidence="1 2" id="KW-0344">Guanine-nucleotide releasing factor</keyword>
<evidence type="ECO:0000256" key="2">
    <source>
        <dbReference type="PROSITE-ProRule" id="PRU00663"/>
    </source>
</evidence>
<dbReference type="InterPro" id="IPR005512">
    <property type="entry name" value="PRONE_dom"/>
</dbReference>
<dbReference type="PANTHER" id="PTHR33101:SF6">
    <property type="entry name" value="ROP GUANINE NUCLEOTIDE EXCHANGE FACTOR 1"/>
    <property type="match status" value="1"/>
</dbReference>
<reference evidence="5 7" key="2">
    <citation type="journal article" date="2018" name="Plant J.">
        <title>The Physcomitrella patens chromosome-scale assembly reveals moss genome structure and evolution.</title>
        <authorList>
            <person name="Lang D."/>
            <person name="Ullrich K.K."/>
            <person name="Murat F."/>
            <person name="Fuchs J."/>
            <person name="Jenkins J."/>
            <person name="Haas F.B."/>
            <person name="Piednoel M."/>
            <person name="Gundlach H."/>
            <person name="Van Bel M."/>
            <person name="Meyberg R."/>
            <person name="Vives C."/>
            <person name="Morata J."/>
            <person name="Symeonidi A."/>
            <person name="Hiss M."/>
            <person name="Muchero W."/>
            <person name="Kamisugi Y."/>
            <person name="Saleh O."/>
            <person name="Blanc G."/>
            <person name="Decker E.L."/>
            <person name="van Gessel N."/>
            <person name="Grimwood J."/>
            <person name="Hayes R.D."/>
            <person name="Graham S.W."/>
            <person name="Gunter L.E."/>
            <person name="McDaniel S.F."/>
            <person name="Hoernstein S.N.W."/>
            <person name="Larsson A."/>
            <person name="Li F.W."/>
            <person name="Perroud P.F."/>
            <person name="Phillips J."/>
            <person name="Ranjan P."/>
            <person name="Rokshar D.S."/>
            <person name="Rothfels C.J."/>
            <person name="Schneider L."/>
            <person name="Shu S."/>
            <person name="Stevenson D.W."/>
            <person name="Thummler F."/>
            <person name="Tillich M."/>
            <person name="Villarreal Aguilar J.C."/>
            <person name="Widiez T."/>
            <person name="Wong G.K."/>
            <person name="Wymore A."/>
            <person name="Zhang Y."/>
            <person name="Zimmer A.D."/>
            <person name="Quatrano R.S."/>
            <person name="Mayer K.F.X."/>
            <person name="Goodstein D."/>
            <person name="Casacuberta J.M."/>
            <person name="Vandepoele K."/>
            <person name="Reski R."/>
            <person name="Cuming A.C."/>
            <person name="Tuskan G.A."/>
            <person name="Maumus F."/>
            <person name="Salse J."/>
            <person name="Schmutz J."/>
            <person name="Rensing S.A."/>
        </authorList>
    </citation>
    <scope>NUCLEOTIDE SEQUENCE [LARGE SCALE GENOMIC DNA]</scope>
    <source>
        <strain evidence="6 7">cv. Gransden 2004</strain>
    </source>
</reference>
<evidence type="ECO:0000313" key="6">
    <source>
        <dbReference type="EnsemblPlants" id="Pp3c2_28420V3.1"/>
    </source>
</evidence>
<accession>A0A2K1L3C2</accession>
<dbReference type="AlphaFoldDB" id="A0A2K1L3C2"/>
<dbReference type="EMBL" id="ABEU02000002">
    <property type="protein sequence ID" value="PNR60528.1"/>
    <property type="molecule type" value="Genomic_DNA"/>
</dbReference>
<proteinExistence type="predicted"/>
<dbReference type="FunCoup" id="A0A2K1L3C2">
    <property type="interactions" value="1832"/>
</dbReference>
<dbReference type="EnsemblPlants" id="Pp3c2_28420V3.1">
    <property type="protein sequence ID" value="Pp3c2_28420V3.1"/>
    <property type="gene ID" value="Pp3c2_28420"/>
</dbReference>
<dbReference type="Gene3D" id="1.20.58.2010">
    <property type="entry name" value="PRONE domain, subdomain 1"/>
    <property type="match status" value="2"/>
</dbReference>
<feature type="region of interest" description="Disordered" evidence="3">
    <location>
        <begin position="32"/>
        <end position="75"/>
    </location>
</feature>
<dbReference type="FunFam" id="1.20.58.2010:FF:000001">
    <property type="entry name" value="Rop guanine nucleotide exchange factor 14"/>
    <property type="match status" value="1"/>
</dbReference>
<evidence type="ECO:0000313" key="7">
    <source>
        <dbReference type="Proteomes" id="UP000006727"/>
    </source>
</evidence>
<dbReference type="GO" id="GO:0005886">
    <property type="term" value="C:plasma membrane"/>
    <property type="evidence" value="ECO:0000318"/>
    <property type="project" value="GO_Central"/>
</dbReference>
<dbReference type="Gramene" id="Pp3c2_28420V3.2">
    <property type="protein sequence ID" value="Pp3c2_28420V3.2"/>
    <property type="gene ID" value="Pp3c2_28420"/>
</dbReference>
<feature type="domain" description="PRONE" evidence="4">
    <location>
        <begin position="78"/>
        <end position="456"/>
    </location>
</feature>
<gene>
    <name evidence="6" type="primary">LOC112279101</name>
    <name evidence="5" type="ORF">PHYPA_003321</name>
</gene>
<dbReference type="KEGG" id="ppp:112279101"/>
<reference evidence="6" key="3">
    <citation type="submission" date="2020-12" db="UniProtKB">
        <authorList>
            <consortium name="EnsemblPlants"/>
        </authorList>
    </citation>
    <scope>IDENTIFICATION</scope>
</reference>
<name>A0A2K1L3C2_PHYPA</name>
<dbReference type="OrthoDB" id="1053009at2759"/>
<evidence type="ECO:0000256" key="1">
    <source>
        <dbReference type="ARBA" id="ARBA00022658"/>
    </source>
</evidence>
<protein>
    <recommendedName>
        <fullName evidence="4">PRONE domain-containing protein</fullName>
    </recommendedName>
</protein>
<sequence>MDDASTISADDASDFSGDRELSFLLYDDAQVDNSARSSDGPCSPWWPLRSSRDRSSDAPSLSSKMDTGRDTFMWEEKREKRETELSEVEMMKERFAKLLLGEDMSGGAKGVSTALAISNAITNLSASLFGELWRLEPLSEDRRTRWRREMEWLLSVSDHIVELVPSWQTFPDGSSTEVMITRPRSDLHLNLPALRKLDAMLLDSLDSYTNTEFWYVDRGIIAAEKDNVTGSRLSMQRQEEKWWLPTPKVPVNGLSEEGRRNLQHQREAINQILKAAMAINGQVLSEMEVPDVYWDSLPKNGKSSLGDVIYKHLSSDNYSAEQILSTVDLSSEHCQLEVANKLETAILVWRRKIQSKHSNIAAKSSWGMMKDLVADENKKEQIADKAESMLHSLKLRFPGLPQTALDMNKIQYNKDVGQSILESYSRVLESLAFNIIARIDDVVYADDMVKKSVGLPPTPPSSNRPLNQIKRPNGHHNVHLTTTPCSTPYISPNTSPALSPHQILSSSRDHIEGYAVVRGPNLNQVLPDWSNGKLDTTFKKDHELVKLPSEDVKVWSYAGNLESSNALHSPPGRD</sequence>
<dbReference type="GeneID" id="112279101"/>
<dbReference type="EnsemblPlants" id="Pp3c2_28420V3.2">
    <property type="protein sequence ID" value="Pp3c2_28420V3.2"/>
    <property type="gene ID" value="Pp3c2_28420"/>
</dbReference>
<dbReference type="FunFam" id="1.20.58.2010:FF:000003">
    <property type="entry name" value="Rop guanine nucleotide exchange factor 14"/>
    <property type="match status" value="1"/>
</dbReference>
<dbReference type="Gramene" id="Pp3c2_28420V3.1">
    <property type="protein sequence ID" value="Pp3c2_28420V3.1"/>
    <property type="gene ID" value="Pp3c2_28420"/>
</dbReference>
<keyword evidence="7" id="KW-1185">Reference proteome</keyword>
<feature type="compositionally biased region" description="Basic and acidic residues" evidence="3">
    <location>
        <begin position="66"/>
        <end position="75"/>
    </location>
</feature>
<reference evidence="5 7" key="1">
    <citation type="journal article" date="2008" name="Science">
        <title>The Physcomitrella genome reveals evolutionary insights into the conquest of land by plants.</title>
        <authorList>
            <person name="Rensing S."/>
            <person name="Lang D."/>
            <person name="Zimmer A."/>
            <person name="Terry A."/>
            <person name="Salamov A."/>
            <person name="Shapiro H."/>
            <person name="Nishiyama T."/>
            <person name="Perroud P.-F."/>
            <person name="Lindquist E."/>
            <person name="Kamisugi Y."/>
            <person name="Tanahashi T."/>
            <person name="Sakakibara K."/>
            <person name="Fujita T."/>
            <person name="Oishi K."/>
            <person name="Shin-I T."/>
            <person name="Kuroki Y."/>
            <person name="Toyoda A."/>
            <person name="Suzuki Y."/>
            <person name="Hashimoto A."/>
            <person name="Yamaguchi K."/>
            <person name="Sugano A."/>
            <person name="Kohara Y."/>
            <person name="Fujiyama A."/>
            <person name="Anterola A."/>
            <person name="Aoki S."/>
            <person name="Ashton N."/>
            <person name="Barbazuk W.B."/>
            <person name="Barker E."/>
            <person name="Bennetzen J."/>
            <person name="Bezanilla M."/>
            <person name="Blankenship R."/>
            <person name="Cho S.H."/>
            <person name="Dutcher S."/>
            <person name="Estelle M."/>
            <person name="Fawcett J.A."/>
            <person name="Gundlach H."/>
            <person name="Hanada K."/>
            <person name="Heyl A."/>
            <person name="Hicks K.A."/>
            <person name="Hugh J."/>
            <person name="Lohr M."/>
            <person name="Mayer K."/>
            <person name="Melkozernov A."/>
            <person name="Murata T."/>
            <person name="Nelson D."/>
            <person name="Pils B."/>
            <person name="Prigge M."/>
            <person name="Reiss B."/>
            <person name="Renner T."/>
            <person name="Rombauts S."/>
            <person name="Rushton P."/>
            <person name="Sanderfoot A."/>
            <person name="Schween G."/>
            <person name="Shiu S.-H."/>
            <person name="Stueber K."/>
            <person name="Theodoulou F.L."/>
            <person name="Tu H."/>
            <person name="Van de Peer Y."/>
            <person name="Verrier P.J."/>
            <person name="Waters E."/>
            <person name="Wood A."/>
            <person name="Yang L."/>
            <person name="Cove D."/>
            <person name="Cuming A."/>
            <person name="Hasebe M."/>
            <person name="Lucas S."/>
            <person name="Mishler D.B."/>
            <person name="Reski R."/>
            <person name="Grigoriev I."/>
            <person name="Quatrano R.S."/>
            <person name="Boore J.L."/>
        </authorList>
    </citation>
    <scope>NUCLEOTIDE SEQUENCE [LARGE SCALE GENOMIC DNA]</scope>
    <source>
        <strain evidence="6 7">cv. Gransden 2004</strain>
    </source>
</reference>
<dbReference type="GO" id="GO:0005085">
    <property type="term" value="F:guanyl-nucleotide exchange factor activity"/>
    <property type="evidence" value="ECO:0000318"/>
    <property type="project" value="GO_Central"/>
</dbReference>
<dbReference type="PaxDb" id="3218-PP1S22_225V6.1"/>
<evidence type="ECO:0000259" key="4">
    <source>
        <dbReference type="PROSITE" id="PS51334"/>
    </source>
</evidence>
<organism evidence="5">
    <name type="scientific">Physcomitrium patens</name>
    <name type="common">Spreading-leaved earth moss</name>
    <name type="synonym">Physcomitrella patens</name>
    <dbReference type="NCBI Taxonomy" id="3218"/>
    <lineage>
        <taxon>Eukaryota</taxon>
        <taxon>Viridiplantae</taxon>
        <taxon>Streptophyta</taxon>
        <taxon>Embryophyta</taxon>
        <taxon>Bryophyta</taxon>
        <taxon>Bryophytina</taxon>
        <taxon>Bryopsida</taxon>
        <taxon>Funariidae</taxon>
        <taxon>Funariales</taxon>
        <taxon>Funariaceae</taxon>
        <taxon>Physcomitrium</taxon>
    </lineage>
</organism>
<dbReference type="PANTHER" id="PTHR33101">
    <property type="entry name" value="ROP GUANINE NUCLEOTIDE EXCHANGE FACTOR 1"/>
    <property type="match status" value="1"/>
</dbReference>
<evidence type="ECO:0000313" key="5">
    <source>
        <dbReference type="EMBL" id="PNR60528.1"/>
    </source>
</evidence>
<dbReference type="Proteomes" id="UP000006727">
    <property type="component" value="Chromosome 2"/>
</dbReference>
<dbReference type="InterPro" id="IPR038937">
    <property type="entry name" value="RopGEF"/>
</dbReference>
<dbReference type="OMA" id="PCAVEFE"/>
<evidence type="ECO:0000256" key="3">
    <source>
        <dbReference type="SAM" id="MobiDB-lite"/>
    </source>
</evidence>
<dbReference type="PROSITE" id="PS51334">
    <property type="entry name" value="PRONE"/>
    <property type="match status" value="1"/>
</dbReference>
<dbReference type="RefSeq" id="XP_024368987.1">
    <property type="nucleotide sequence ID" value="XM_024513219.2"/>
</dbReference>
<dbReference type="Pfam" id="PF03759">
    <property type="entry name" value="PRONE"/>
    <property type="match status" value="1"/>
</dbReference>